<proteinExistence type="predicted"/>
<protein>
    <submittedName>
        <fullName evidence="2">Uncharacterized protein</fullName>
    </submittedName>
</protein>
<accession>A0A914R282</accession>
<sequence>MHFKSADLHGSALAGPDFGGNKGPEFAFGRPDVHQMAEGEVVDELYASPLAKNFNRKGEERTGHKVHDPGGLPPEGSCCMKWSDAVAVNRSFGSFYKLSF</sequence>
<reference evidence="2" key="1">
    <citation type="submission" date="2022-11" db="UniProtKB">
        <authorList>
            <consortium name="WormBaseParasite"/>
        </authorList>
    </citation>
    <scope>IDENTIFICATION</scope>
</reference>
<dbReference type="Proteomes" id="UP000887578">
    <property type="component" value="Unplaced"/>
</dbReference>
<organism evidence="1 2">
    <name type="scientific">Panagrolaimus davidi</name>
    <dbReference type="NCBI Taxonomy" id="227884"/>
    <lineage>
        <taxon>Eukaryota</taxon>
        <taxon>Metazoa</taxon>
        <taxon>Ecdysozoa</taxon>
        <taxon>Nematoda</taxon>
        <taxon>Chromadorea</taxon>
        <taxon>Rhabditida</taxon>
        <taxon>Tylenchina</taxon>
        <taxon>Panagrolaimomorpha</taxon>
        <taxon>Panagrolaimoidea</taxon>
        <taxon>Panagrolaimidae</taxon>
        <taxon>Panagrolaimus</taxon>
    </lineage>
</organism>
<dbReference type="AlphaFoldDB" id="A0A914R282"/>
<keyword evidence="1" id="KW-1185">Reference proteome</keyword>
<evidence type="ECO:0000313" key="1">
    <source>
        <dbReference type="Proteomes" id="UP000887578"/>
    </source>
</evidence>
<name>A0A914R282_9BILA</name>
<dbReference type="WBParaSite" id="PDA_v2.g8627.t1">
    <property type="protein sequence ID" value="PDA_v2.g8627.t1"/>
    <property type="gene ID" value="PDA_v2.g8627"/>
</dbReference>
<evidence type="ECO:0000313" key="2">
    <source>
        <dbReference type="WBParaSite" id="PDA_v2.g8627.t1"/>
    </source>
</evidence>